<reference evidence="1 2" key="1">
    <citation type="submission" date="2016-04" db="EMBL/GenBank/DDBJ databases">
        <title>Genome analyses suggest a sexual origin of heterokaryosis in a supposedly ancient asexual fungus.</title>
        <authorList>
            <person name="Ropars J."/>
            <person name="Sedzielewska K."/>
            <person name="Noel J."/>
            <person name="Charron P."/>
            <person name="Farinelli L."/>
            <person name="Marton T."/>
            <person name="Kruger M."/>
            <person name="Pelin A."/>
            <person name="Brachmann A."/>
            <person name="Corradi N."/>
        </authorList>
    </citation>
    <scope>NUCLEOTIDE SEQUENCE [LARGE SCALE GENOMIC DNA]</scope>
    <source>
        <strain evidence="1 2">C2</strain>
    </source>
</reference>
<comment type="caution">
    <text evidence="1">The sequence shown here is derived from an EMBL/GenBank/DDBJ whole genome shotgun (WGS) entry which is preliminary data.</text>
</comment>
<reference evidence="1 2" key="2">
    <citation type="submission" date="2017-10" db="EMBL/GenBank/DDBJ databases">
        <title>Extensive intraspecific genome diversity in a model arbuscular mycorrhizal fungus.</title>
        <authorList>
            <person name="Chen E.C.H."/>
            <person name="Morin E."/>
            <person name="Baudet D."/>
            <person name="Noel J."/>
            <person name="Ndikumana S."/>
            <person name="Charron P."/>
            <person name="St-Onge C."/>
            <person name="Giorgi J."/>
            <person name="Grigoriev I.V."/>
            <person name="Roux C."/>
            <person name="Martin F.M."/>
            <person name="Corradi N."/>
        </authorList>
    </citation>
    <scope>NUCLEOTIDE SEQUENCE [LARGE SCALE GENOMIC DNA]</scope>
    <source>
        <strain evidence="1 2">C2</strain>
    </source>
</reference>
<protein>
    <submittedName>
        <fullName evidence="1">Uncharacterized protein</fullName>
    </submittedName>
</protein>
<evidence type="ECO:0000313" key="1">
    <source>
        <dbReference type="EMBL" id="PKK61787.1"/>
    </source>
</evidence>
<dbReference type="EMBL" id="LLXL01002109">
    <property type="protein sequence ID" value="PKK61787.1"/>
    <property type="molecule type" value="Genomic_DNA"/>
</dbReference>
<gene>
    <name evidence="1" type="ORF">RhiirC2_718174</name>
</gene>
<dbReference type="AlphaFoldDB" id="A0A2N1MJH8"/>
<proteinExistence type="predicted"/>
<accession>A0A2N1MJH8</accession>
<evidence type="ECO:0000313" key="2">
    <source>
        <dbReference type="Proteomes" id="UP000233469"/>
    </source>
</evidence>
<dbReference type="Proteomes" id="UP000233469">
    <property type="component" value="Unassembled WGS sequence"/>
</dbReference>
<organism evidence="1 2">
    <name type="scientific">Rhizophagus irregularis</name>
    <dbReference type="NCBI Taxonomy" id="588596"/>
    <lineage>
        <taxon>Eukaryota</taxon>
        <taxon>Fungi</taxon>
        <taxon>Fungi incertae sedis</taxon>
        <taxon>Mucoromycota</taxon>
        <taxon>Glomeromycotina</taxon>
        <taxon>Glomeromycetes</taxon>
        <taxon>Glomerales</taxon>
        <taxon>Glomeraceae</taxon>
        <taxon>Rhizophagus</taxon>
    </lineage>
</organism>
<name>A0A2N1MJH8_9GLOM</name>
<sequence length="144" mass="17439">MLKIEECPTMTTLNRIWNSIKQIINKVKKHLSTKKSHPNKDNLPEAVFFYKKKLRQLSLISMKLTNKKLKDLTKPDVTYNFIKQYYDTIMELLQRLQIQKKSLLEMNIKEFKDLIIDLFKITQIKYAEEDDLYKEEQIKYYVDK</sequence>